<dbReference type="Gene3D" id="1.10.260.40">
    <property type="entry name" value="lambda repressor-like DNA-binding domains"/>
    <property type="match status" value="1"/>
</dbReference>
<dbReference type="AlphaFoldDB" id="A0A3R6AQ51"/>
<dbReference type="Proteomes" id="UP000283295">
    <property type="component" value="Unassembled WGS sequence"/>
</dbReference>
<evidence type="ECO:0000256" key="1">
    <source>
        <dbReference type="ARBA" id="ARBA00023125"/>
    </source>
</evidence>
<dbReference type="GO" id="GO:0003677">
    <property type="term" value="F:DNA binding"/>
    <property type="evidence" value="ECO:0007669"/>
    <property type="project" value="UniProtKB-KW"/>
</dbReference>
<protein>
    <submittedName>
        <fullName evidence="3">Helix-turn-helix domain-containing protein</fullName>
    </submittedName>
</protein>
<feature type="domain" description="HTH cro/C1-type" evidence="2">
    <location>
        <begin position="7"/>
        <end position="61"/>
    </location>
</feature>
<keyword evidence="1" id="KW-0238">DNA-binding</keyword>
<proteinExistence type="predicted"/>
<organism evidence="3 4">
    <name type="scientific">Coprococcus eutactus</name>
    <dbReference type="NCBI Taxonomy" id="33043"/>
    <lineage>
        <taxon>Bacteria</taxon>
        <taxon>Bacillati</taxon>
        <taxon>Bacillota</taxon>
        <taxon>Clostridia</taxon>
        <taxon>Lachnospirales</taxon>
        <taxon>Lachnospiraceae</taxon>
        <taxon>Coprococcus</taxon>
    </lineage>
</organism>
<gene>
    <name evidence="3" type="ORF">DWX94_12865</name>
</gene>
<evidence type="ECO:0000313" key="4">
    <source>
        <dbReference type="Proteomes" id="UP000283295"/>
    </source>
</evidence>
<dbReference type="PROSITE" id="PS50943">
    <property type="entry name" value="HTH_CROC1"/>
    <property type="match status" value="1"/>
</dbReference>
<dbReference type="InterPro" id="IPR001387">
    <property type="entry name" value="Cro/C1-type_HTH"/>
</dbReference>
<sequence>MAVVNNLKEIRKERSLNQKDLAEAAGTCERTISRIERYERNPSLEMALRLSAYLGLAVEEVFSYEKP</sequence>
<dbReference type="PANTHER" id="PTHR46558:SF4">
    <property type="entry name" value="DNA-BIDING PHAGE PROTEIN"/>
    <property type="match status" value="1"/>
</dbReference>
<dbReference type="SMART" id="SM00530">
    <property type="entry name" value="HTH_XRE"/>
    <property type="match status" value="1"/>
</dbReference>
<reference evidence="3 4" key="1">
    <citation type="submission" date="2018-08" db="EMBL/GenBank/DDBJ databases">
        <title>A genome reference for cultivated species of the human gut microbiota.</title>
        <authorList>
            <person name="Zou Y."/>
            <person name="Xue W."/>
            <person name="Luo G."/>
        </authorList>
    </citation>
    <scope>NUCLEOTIDE SEQUENCE [LARGE SCALE GENOMIC DNA]</scope>
    <source>
        <strain evidence="3 4">AF22-21</strain>
    </source>
</reference>
<dbReference type="PANTHER" id="PTHR46558">
    <property type="entry name" value="TRACRIPTIONAL REGULATORY PROTEIN-RELATED-RELATED"/>
    <property type="match status" value="1"/>
</dbReference>
<dbReference type="InterPro" id="IPR010982">
    <property type="entry name" value="Lambda_DNA-bd_dom_sf"/>
</dbReference>
<dbReference type="SUPFAM" id="SSF47413">
    <property type="entry name" value="lambda repressor-like DNA-binding domains"/>
    <property type="match status" value="1"/>
</dbReference>
<dbReference type="CDD" id="cd00093">
    <property type="entry name" value="HTH_XRE"/>
    <property type="match status" value="1"/>
</dbReference>
<accession>A0A3R6AQ51</accession>
<name>A0A3R6AQ51_9FIRM</name>
<evidence type="ECO:0000313" key="3">
    <source>
        <dbReference type="EMBL" id="RGS36639.1"/>
    </source>
</evidence>
<comment type="caution">
    <text evidence="3">The sequence shown here is derived from an EMBL/GenBank/DDBJ whole genome shotgun (WGS) entry which is preliminary data.</text>
</comment>
<dbReference type="Pfam" id="PF01381">
    <property type="entry name" value="HTH_3"/>
    <property type="match status" value="1"/>
</dbReference>
<dbReference type="EMBL" id="QRVK01000051">
    <property type="protein sequence ID" value="RGS36639.1"/>
    <property type="molecule type" value="Genomic_DNA"/>
</dbReference>
<dbReference type="OrthoDB" id="48775at2"/>
<evidence type="ECO:0000259" key="2">
    <source>
        <dbReference type="PROSITE" id="PS50943"/>
    </source>
</evidence>